<evidence type="ECO:0000313" key="3">
    <source>
        <dbReference type="EMBL" id="TXG74195.1"/>
    </source>
</evidence>
<comment type="caution">
    <text evidence="3">The sequence shown here is derived from an EMBL/GenBank/DDBJ whole genome shotgun (WGS) entry which is preliminary data.</text>
</comment>
<keyword evidence="4" id="KW-1185">Reference proteome</keyword>
<keyword evidence="2" id="KW-0812">Transmembrane</keyword>
<dbReference type="Proteomes" id="UP000323000">
    <property type="component" value="Chromosome 1"/>
</dbReference>
<dbReference type="PANTHER" id="PTHR33430">
    <property type="entry name" value="MATERNAL EFFECT EMBRYO ARREST PROTEIN"/>
    <property type="match status" value="1"/>
</dbReference>
<organism evidence="3 4">
    <name type="scientific">Acer yangbiense</name>
    <dbReference type="NCBI Taxonomy" id="1000413"/>
    <lineage>
        <taxon>Eukaryota</taxon>
        <taxon>Viridiplantae</taxon>
        <taxon>Streptophyta</taxon>
        <taxon>Embryophyta</taxon>
        <taxon>Tracheophyta</taxon>
        <taxon>Spermatophyta</taxon>
        <taxon>Magnoliopsida</taxon>
        <taxon>eudicotyledons</taxon>
        <taxon>Gunneridae</taxon>
        <taxon>Pentapetalae</taxon>
        <taxon>rosids</taxon>
        <taxon>malvids</taxon>
        <taxon>Sapindales</taxon>
        <taxon>Sapindaceae</taxon>
        <taxon>Hippocastanoideae</taxon>
        <taxon>Acereae</taxon>
        <taxon>Acer</taxon>
    </lineage>
</organism>
<feature type="transmembrane region" description="Helical" evidence="2">
    <location>
        <begin position="138"/>
        <end position="166"/>
    </location>
</feature>
<name>A0A5C7IY56_9ROSI</name>
<dbReference type="OrthoDB" id="666653at2759"/>
<dbReference type="PANTHER" id="PTHR33430:SF9">
    <property type="entry name" value="MATERNAL EFFECT EMBRYO ARREST 60"/>
    <property type="match status" value="1"/>
</dbReference>
<sequence length="208" mass="22263">MFPSFSPSSPPPQPPSPRRNNMSAVKKLSTTTIHIMALDGIINVNSLFTLGLFLGLTLYPTKTTTTLVSPPCSAGPAVAERLVSCHVYSFSCFLFSSLVASALKQGIRIANIGGGEDINGGFGFRFGLGVTLVRVNLMILRLGILFSGFGSVFGCGFLTMALVDLVQIKLGVLSCKSFYTLFAICPLVTLVPFALIIYVCLVMYAFSR</sequence>
<keyword evidence="2" id="KW-1133">Transmembrane helix</keyword>
<reference evidence="4" key="1">
    <citation type="journal article" date="2019" name="Gigascience">
        <title>De novo genome assembly of the endangered Acer yangbiense, a plant species with extremely small populations endemic to Yunnan Province, China.</title>
        <authorList>
            <person name="Yang J."/>
            <person name="Wariss H.M."/>
            <person name="Tao L."/>
            <person name="Zhang R."/>
            <person name="Yun Q."/>
            <person name="Hollingsworth P."/>
            <person name="Dao Z."/>
            <person name="Luo G."/>
            <person name="Guo H."/>
            <person name="Ma Y."/>
            <person name="Sun W."/>
        </authorList>
    </citation>
    <scope>NUCLEOTIDE SEQUENCE [LARGE SCALE GENOMIC DNA]</scope>
    <source>
        <strain evidence="4">cv. Malutang</strain>
    </source>
</reference>
<evidence type="ECO:0000256" key="1">
    <source>
        <dbReference type="SAM" id="MobiDB-lite"/>
    </source>
</evidence>
<feature type="transmembrane region" description="Helical" evidence="2">
    <location>
        <begin position="178"/>
        <end position="206"/>
    </location>
</feature>
<accession>A0A5C7IY56</accession>
<dbReference type="AlphaFoldDB" id="A0A5C7IY56"/>
<protein>
    <submittedName>
        <fullName evidence="3">Uncharacterized protein</fullName>
    </submittedName>
</protein>
<dbReference type="EMBL" id="VAHF01000001">
    <property type="protein sequence ID" value="TXG74195.1"/>
    <property type="molecule type" value="Genomic_DNA"/>
</dbReference>
<gene>
    <name evidence="3" type="ORF">EZV62_002774</name>
</gene>
<feature type="transmembrane region" description="Helical" evidence="2">
    <location>
        <begin position="36"/>
        <end position="59"/>
    </location>
</feature>
<evidence type="ECO:0000256" key="2">
    <source>
        <dbReference type="SAM" id="Phobius"/>
    </source>
</evidence>
<evidence type="ECO:0000313" key="4">
    <source>
        <dbReference type="Proteomes" id="UP000323000"/>
    </source>
</evidence>
<feature type="compositionally biased region" description="Pro residues" evidence="1">
    <location>
        <begin position="8"/>
        <end position="17"/>
    </location>
</feature>
<keyword evidence="2" id="KW-0472">Membrane</keyword>
<feature type="region of interest" description="Disordered" evidence="1">
    <location>
        <begin position="1"/>
        <end position="22"/>
    </location>
</feature>
<proteinExistence type="predicted"/>